<proteinExistence type="predicted"/>
<feature type="transmembrane region" description="Helical" evidence="2">
    <location>
        <begin position="229"/>
        <end position="251"/>
    </location>
</feature>
<feature type="region of interest" description="Disordered" evidence="1">
    <location>
        <begin position="376"/>
        <end position="410"/>
    </location>
</feature>
<feature type="transmembrane region" description="Helical" evidence="2">
    <location>
        <begin position="297"/>
        <end position="318"/>
    </location>
</feature>
<dbReference type="Ensembl" id="ENSONIT00000091202.1">
    <property type="protein sequence ID" value="ENSONIP00000063887.1"/>
    <property type="gene ID" value="ENSONIG00000033443.1"/>
</dbReference>
<accession>A0A669DZ09</accession>
<dbReference type="Gene3D" id="1.20.1070.10">
    <property type="entry name" value="Rhodopsin 7-helix transmembrane proteins"/>
    <property type="match status" value="1"/>
</dbReference>
<keyword evidence="2" id="KW-0812">Transmembrane</keyword>
<evidence type="ECO:0000313" key="3">
    <source>
        <dbReference type="Ensembl" id="ENSONIP00000063887.1"/>
    </source>
</evidence>
<keyword evidence="2" id="KW-1133">Transmembrane helix</keyword>
<feature type="transmembrane region" description="Helical" evidence="2">
    <location>
        <begin position="130"/>
        <end position="151"/>
    </location>
</feature>
<protein>
    <submittedName>
        <fullName evidence="3">Uncharacterized LOC109204762</fullName>
    </submittedName>
</protein>
<feature type="transmembrane region" description="Helical" evidence="2">
    <location>
        <begin position="163"/>
        <end position="181"/>
    </location>
</feature>
<reference evidence="3" key="3">
    <citation type="submission" date="2025-09" db="UniProtKB">
        <authorList>
            <consortium name="Ensembl"/>
        </authorList>
    </citation>
    <scope>IDENTIFICATION</scope>
</reference>
<reference evidence="3" key="2">
    <citation type="submission" date="2025-08" db="UniProtKB">
        <authorList>
            <consortium name="Ensembl"/>
        </authorList>
    </citation>
    <scope>IDENTIFICATION</scope>
</reference>
<feature type="transmembrane region" description="Helical" evidence="2">
    <location>
        <begin position="330"/>
        <end position="351"/>
    </location>
</feature>
<dbReference type="SUPFAM" id="SSF81321">
    <property type="entry name" value="Family A G protein-coupled receptor-like"/>
    <property type="match status" value="1"/>
</dbReference>
<evidence type="ECO:0000313" key="4">
    <source>
        <dbReference type="Proteomes" id="UP000005207"/>
    </source>
</evidence>
<keyword evidence="2" id="KW-0472">Membrane</keyword>
<dbReference type="AlphaFoldDB" id="A0A669DZ09"/>
<organism evidence="3 4">
    <name type="scientific">Oreochromis niloticus</name>
    <name type="common">Nile tilapia</name>
    <name type="synonym">Tilapia nilotica</name>
    <dbReference type="NCBI Taxonomy" id="8128"/>
    <lineage>
        <taxon>Eukaryota</taxon>
        <taxon>Metazoa</taxon>
        <taxon>Chordata</taxon>
        <taxon>Craniata</taxon>
        <taxon>Vertebrata</taxon>
        <taxon>Euteleostomi</taxon>
        <taxon>Actinopterygii</taxon>
        <taxon>Neopterygii</taxon>
        <taxon>Teleostei</taxon>
        <taxon>Neoteleostei</taxon>
        <taxon>Acanthomorphata</taxon>
        <taxon>Ovalentaria</taxon>
        <taxon>Cichlomorphae</taxon>
        <taxon>Cichliformes</taxon>
        <taxon>Cichlidae</taxon>
        <taxon>African cichlids</taxon>
        <taxon>Pseudocrenilabrinae</taxon>
        <taxon>Oreochromini</taxon>
        <taxon>Oreochromis</taxon>
    </lineage>
</organism>
<feature type="compositionally biased region" description="Basic and acidic residues" evidence="1">
    <location>
        <begin position="379"/>
        <end position="410"/>
    </location>
</feature>
<dbReference type="GeneTree" id="ENSGT00940000164014"/>
<evidence type="ECO:0000256" key="2">
    <source>
        <dbReference type="SAM" id="Phobius"/>
    </source>
</evidence>
<gene>
    <name evidence="3" type="primary">LOC109204848</name>
</gene>
<sequence length="410" mass="46644">MSKSICGSQCFLLCGNRVQMALSVLKVADPWTSLMHNIFNQIFKVCLNSELFFFSFSQCIYNTCILGQTEKNTSLRRVFWRNSVFLQHLEQISESFSPPAVSHILFYFFQFFNTNSTHHHTESQLEMSGVLTWINICVLLPVTILFFCSVCCAGQRYQVPVNYYTNLILSILIYRSVMFFWWEILRGTIACFIFYYAVTASLYFRLCIALERYCFIACPLLDCLRQTEGSVLVCVLVWVLCGVSVALAIFLYEFVRLIIYAALPAPLFILCLAGTLKALPAAISVPTEEKRRTVGTLVLLLLNYFLINLPAITLLTLNLGRRFPGTLIDFIIMIFFLFSSLLDLILFAFMCKGPIDRLLARLCCCSMESNNTGDVTDVSTDRSDHVVRDKGKEETGSHDGRDGEEVESVR</sequence>
<reference evidence="4" key="1">
    <citation type="submission" date="2012-01" db="EMBL/GenBank/DDBJ databases">
        <title>The Genome Sequence of Oreochromis niloticus (Nile Tilapia).</title>
        <authorList>
            <consortium name="Broad Institute Genome Assembly Team"/>
            <consortium name="Broad Institute Sequencing Platform"/>
            <person name="Di Palma F."/>
            <person name="Johnson J."/>
            <person name="Lander E.S."/>
            <person name="Lindblad-Toh K."/>
        </authorList>
    </citation>
    <scope>NUCLEOTIDE SEQUENCE [LARGE SCALE GENOMIC DNA]</scope>
</reference>
<evidence type="ECO:0000256" key="1">
    <source>
        <dbReference type="SAM" id="MobiDB-lite"/>
    </source>
</evidence>
<dbReference type="InParanoid" id="A0A669DZ09"/>
<keyword evidence="4" id="KW-1185">Reference proteome</keyword>
<dbReference type="Proteomes" id="UP000005207">
    <property type="component" value="Linkage group LG13"/>
</dbReference>
<feature type="transmembrane region" description="Helical" evidence="2">
    <location>
        <begin position="187"/>
        <end position="208"/>
    </location>
</feature>
<feature type="transmembrane region" description="Helical" evidence="2">
    <location>
        <begin position="257"/>
        <end position="276"/>
    </location>
</feature>
<name>A0A669DZ09_ORENI</name>